<reference evidence="1 2" key="2">
    <citation type="journal article" date="2013" name="Genome Announc.">
        <title>Draft Genome Sequence of Methylobacterium mesophilicum Strain SR1.6/6, Isolated from Citrus sinensis.</title>
        <authorList>
            <person name="Marinho Almeida D."/>
            <person name="Dini-Andreote F."/>
            <person name="Camargo Neves A.A."/>
            <person name="Juca Ramos R.T."/>
            <person name="Andreote F.D."/>
            <person name="Carneiro A.R."/>
            <person name="Oliveira de Souza Lima A."/>
            <person name="Caracciolo Gomes de Sa P.H."/>
            <person name="Ribeiro Barbosa M.S."/>
            <person name="Araujo W.L."/>
            <person name="Silva A."/>
        </authorList>
    </citation>
    <scope>NUCLEOTIDE SEQUENCE [LARGE SCALE GENOMIC DNA]</scope>
    <source>
        <strain evidence="1 2">SR1.6/6</strain>
    </source>
</reference>
<name>A0A6B9FFI8_9HYPH</name>
<dbReference type="Proteomes" id="UP000012488">
    <property type="component" value="Chromosome"/>
</dbReference>
<organism evidence="1 2">
    <name type="scientific">Methylobacterium mesophilicum SR1.6/6</name>
    <dbReference type="NCBI Taxonomy" id="908290"/>
    <lineage>
        <taxon>Bacteria</taxon>
        <taxon>Pseudomonadati</taxon>
        <taxon>Pseudomonadota</taxon>
        <taxon>Alphaproteobacteria</taxon>
        <taxon>Hyphomicrobiales</taxon>
        <taxon>Methylobacteriaceae</taxon>
        <taxon>Methylobacterium</taxon>
    </lineage>
</organism>
<dbReference type="EMBL" id="CP043538">
    <property type="protein sequence ID" value="QGY01681.1"/>
    <property type="molecule type" value="Genomic_DNA"/>
</dbReference>
<protein>
    <submittedName>
        <fullName evidence="1">Uncharacterized protein</fullName>
    </submittedName>
</protein>
<accession>A0A6B9FFI8</accession>
<dbReference type="KEGG" id="mmes:MMSR116_07060"/>
<sequence>MGERAVRKAERLKRLWPGWTKAALPPAPRIPREADREEMLPSRGLTASELIAMARQARAVEHERDPANAADVS</sequence>
<reference evidence="1 2" key="1">
    <citation type="journal article" date="2012" name="Genet. Mol. Biol.">
        <title>Analysis of 16S rRNA and mxaF genes revealing insights into Methylobacterium niche-specific plant association.</title>
        <authorList>
            <person name="Dourado M.N."/>
            <person name="Andreote F.D."/>
            <person name="Dini-Andreote F."/>
            <person name="Conti R."/>
            <person name="Araujo J.M."/>
            <person name="Araujo W.L."/>
        </authorList>
    </citation>
    <scope>NUCLEOTIDE SEQUENCE [LARGE SCALE GENOMIC DNA]</scope>
    <source>
        <strain evidence="1 2">SR1.6/6</strain>
    </source>
</reference>
<gene>
    <name evidence="1" type="ORF">MMSR116_07060</name>
</gene>
<evidence type="ECO:0000313" key="2">
    <source>
        <dbReference type="Proteomes" id="UP000012488"/>
    </source>
</evidence>
<dbReference type="AlphaFoldDB" id="A0A6B9FFI8"/>
<evidence type="ECO:0000313" key="1">
    <source>
        <dbReference type="EMBL" id="QGY01681.1"/>
    </source>
</evidence>
<proteinExistence type="predicted"/>